<comment type="caution">
    <text evidence="3">The sequence shown here is derived from an EMBL/GenBank/DDBJ whole genome shotgun (WGS) entry which is preliminary data.</text>
</comment>
<dbReference type="AlphaFoldDB" id="A0A9N7YVU8"/>
<feature type="domain" description="Nse4/EID protein Nse3/MAGE-binding" evidence="2">
    <location>
        <begin position="70"/>
        <end position="116"/>
    </location>
</feature>
<feature type="compositionally biased region" description="Basic and acidic residues" evidence="1">
    <location>
        <begin position="25"/>
        <end position="43"/>
    </location>
</feature>
<dbReference type="Proteomes" id="UP001153269">
    <property type="component" value="Unassembled WGS sequence"/>
</dbReference>
<dbReference type="InterPro" id="IPR029225">
    <property type="entry name" value="Nse4_Nse3-bd"/>
</dbReference>
<accession>A0A9N7YVU8</accession>
<proteinExistence type="predicted"/>
<sequence>MRRARGGTTDHAAGPAGCRRKVGRPRSERGVSDSIDLQDKDLAPRRKVQSRFRDLINNLQPPHLREMAPDAQLPLVATDLGKEKASQMSAGCIAFDPIAMSMHLLSFMDLHRLEDKENWGTAQCHLNTDGWHTLARRAECCFKTAPTFHYMRGLFLAELPPPKQQRLWQTKASTKEAKKLIPTQEGFTRIYVDDEMPCIAPVEEGEGKAEAGGSMRLDSVWEQAEEITEASSPKDRQGETDGFTGGEVATSAGERSCGEQGTGVEEGRICGEGKLMSEAKHSTPTLSDLRTDIQVLLPL</sequence>
<name>A0A9N7YVU8_PLEPL</name>
<organism evidence="3 4">
    <name type="scientific">Pleuronectes platessa</name>
    <name type="common">European plaice</name>
    <dbReference type="NCBI Taxonomy" id="8262"/>
    <lineage>
        <taxon>Eukaryota</taxon>
        <taxon>Metazoa</taxon>
        <taxon>Chordata</taxon>
        <taxon>Craniata</taxon>
        <taxon>Vertebrata</taxon>
        <taxon>Euteleostomi</taxon>
        <taxon>Actinopterygii</taxon>
        <taxon>Neopterygii</taxon>
        <taxon>Teleostei</taxon>
        <taxon>Neoteleostei</taxon>
        <taxon>Acanthomorphata</taxon>
        <taxon>Carangaria</taxon>
        <taxon>Pleuronectiformes</taxon>
        <taxon>Pleuronectoidei</taxon>
        <taxon>Pleuronectidae</taxon>
        <taxon>Pleuronectes</taxon>
    </lineage>
</organism>
<evidence type="ECO:0000256" key="1">
    <source>
        <dbReference type="SAM" id="MobiDB-lite"/>
    </source>
</evidence>
<feature type="region of interest" description="Disordered" evidence="1">
    <location>
        <begin position="1"/>
        <end position="43"/>
    </location>
</feature>
<keyword evidence="4" id="KW-1185">Reference proteome</keyword>
<evidence type="ECO:0000259" key="2">
    <source>
        <dbReference type="Pfam" id="PF15412"/>
    </source>
</evidence>
<evidence type="ECO:0000313" key="4">
    <source>
        <dbReference type="Proteomes" id="UP001153269"/>
    </source>
</evidence>
<reference evidence="3" key="1">
    <citation type="submission" date="2020-03" db="EMBL/GenBank/DDBJ databases">
        <authorList>
            <person name="Weist P."/>
        </authorList>
    </citation>
    <scope>NUCLEOTIDE SEQUENCE</scope>
</reference>
<protein>
    <recommendedName>
        <fullName evidence="2">Nse4/EID protein Nse3/MAGE-binding domain-containing protein</fullName>
    </recommendedName>
</protein>
<evidence type="ECO:0000313" key="3">
    <source>
        <dbReference type="EMBL" id="CAB1441831.1"/>
    </source>
</evidence>
<dbReference type="Pfam" id="PF15412">
    <property type="entry name" value="Nse4-Nse3_bdg"/>
    <property type="match status" value="1"/>
</dbReference>
<feature type="region of interest" description="Disordered" evidence="1">
    <location>
        <begin position="227"/>
        <end position="270"/>
    </location>
</feature>
<dbReference type="EMBL" id="CADEAL010002724">
    <property type="protein sequence ID" value="CAB1441831.1"/>
    <property type="molecule type" value="Genomic_DNA"/>
</dbReference>
<gene>
    <name evidence="3" type="ORF">PLEPLA_LOCUS29558</name>
</gene>